<feature type="transmembrane region" description="Helical" evidence="2">
    <location>
        <begin position="103"/>
        <end position="121"/>
    </location>
</feature>
<feature type="compositionally biased region" description="Polar residues" evidence="1">
    <location>
        <begin position="210"/>
        <end position="222"/>
    </location>
</feature>
<keyword evidence="2" id="KW-0472">Membrane</keyword>
<feature type="compositionally biased region" description="Low complexity" evidence="1">
    <location>
        <begin position="200"/>
        <end position="209"/>
    </location>
</feature>
<evidence type="ECO:0000256" key="1">
    <source>
        <dbReference type="SAM" id="MobiDB-lite"/>
    </source>
</evidence>
<protein>
    <submittedName>
        <fullName evidence="3">Uncharacterized protein</fullName>
    </submittedName>
</protein>
<accession>A0A6C0IRQ0</accession>
<organism evidence="3">
    <name type="scientific">viral metagenome</name>
    <dbReference type="NCBI Taxonomy" id="1070528"/>
    <lineage>
        <taxon>unclassified sequences</taxon>
        <taxon>metagenomes</taxon>
        <taxon>organismal metagenomes</taxon>
    </lineage>
</organism>
<reference evidence="3" key="1">
    <citation type="journal article" date="2020" name="Nature">
        <title>Giant virus diversity and host interactions through global metagenomics.</title>
        <authorList>
            <person name="Schulz F."/>
            <person name="Roux S."/>
            <person name="Paez-Espino D."/>
            <person name="Jungbluth S."/>
            <person name="Walsh D.A."/>
            <person name="Denef V.J."/>
            <person name="McMahon K.D."/>
            <person name="Konstantinidis K.T."/>
            <person name="Eloe-Fadrosh E.A."/>
            <person name="Kyrpides N.C."/>
            <person name="Woyke T."/>
        </authorList>
    </citation>
    <scope>NUCLEOTIDE SEQUENCE</scope>
    <source>
        <strain evidence="3">GVMAG-M-3300024261-37</strain>
    </source>
</reference>
<keyword evidence="2" id="KW-0812">Transmembrane</keyword>
<sequence>MEVANEAASASNKLQQSGGGFVGHVFSMNNDNKNELFNLVQYLVIIVIPLMFFNNLIDDIIPPLNEKKGHLELVIEVIGHSLLILGLIYLLHRIVTYIPTHSGRAYDSLSLLSLLLAVIMFNSKIVKKSKELFNRAKIAWEGKEEPKKTRKNIKQRTNSNIVSVSQPISSGVLPPTVPTHQVQKGNGYVEQFQQMTAPQATNQPTPTMQSPQQGFQNTQPPAMSNEPMAANDGFGAFSSF</sequence>
<evidence type="ECO:0000313" key="3">
    <source>
        <dbReference type="EMBL" id="QHT95096.1"/>
    </source>
</evidence>
<feature type="transmembrane region" description="Helical" evidence="2">
    <location>
        <begin position="69"/>
        <end position="91"/>
    </location>
</feature>
<evidence type="ECO:0000256" key="2">
    <source>
        <dbReference type="SAM" id="Phobius"/>
    </source>
</evidence>
<feature type="transmembrane region" description="Helical" evidence="2">
    <location>
        <begin position="39"/>
        <end position="57"/>
    </location>
</feature>
<feature type="region of interest" description="Disordered" evidence="1">
    <location>
        <begin position="200"/>
        <end position="240"/>
    </location>
</feature>
<keyword evidence="2" id="KW-1133">Transmembrane helix</keyword>
<dbReference type="AlphaFoldDB" id="A0A6C0IRQ0"/>
<proteinExistence type="predicted"/>
<dbReference type="EMBL" id="MN740234">
    <property type="protein sequence ID" value="QHT95096.1"/>
    <property type="molecule type" value="Genomic_DNA"/>
</dbReference>
<name>A0A6C0IRQ0_9ZZZZ</name>